<evidence type="ECO:0000313" key="2">
    <source>
        <dbReference type="Proteomes" id="UP000814140"/>
    </source>
</evidence>
<dbReference type="EMBL" id="MU277196">
    <property type="protein sequence ID" value="KAI0065098.1"/>
    <property type="molecule type" value="Genomic_DNA"/>
</dbReference>
<comment type="caution">
    <text evidence="1">The sequence shown here is derived from an EMBL/GenBank/DDBJ whole genome shotgun (WGS) entry which is preliminary data.</text>
</comment>
<reference evidence="1" key="2">
    <citation type="journal article" date="2022" name="New Phytol.">
        <title>Evolutionary transition to the ectomycorrhizal habit in the genomes of a hyperdiverse lineage of mushroom-forming fungi.</title>
        <authorList>
            <person name="Looney B."/>
            <person name="Miyauchi S."/>
            <person name="Morin E."/>
            <person name="Drula E."/>
            <person name="Courty P.E."/>
            <person name="Kohler A."/>
            <person name="Kuo A."/>
            <person name="LaButti K."/>
            <person name="Pangilinan J."/>
            <person name="Lipzen A."/>
            <person name="Riley R."/>
            <person name="Andreopoulos W."/>
            <person name="He G."/>
            <person name="Johnson J."/>
            <person name="Nolan M."/>
            <person name="Tritt A."/>
            <person name="Barry K.W."/>
            <person name="Grigoriev I.V."/>
            <person name="Nagy L.G."/>
            <person name="Hibbett D."/>
            <person name="Henrissat B."/>
            <person name="Matheny P.B."/>
            <person name="Labbe J."/>
            <person name="Martin F.M."/>
        </authorList>
    </citation>
    <scope>NUCLEOTIDE SEQUENCE</scope>
    <source>
        <strain evidence="1">HHB10654</strain>
    </source>
</reference>
<gene>
    <name evidence="1" type="ORF">BV25DRAFT_1851290</name>
</gene>
<protein>
    <submittedName>
        <fullName evidence="1">Uncharacterized protein</fullName>
    </submittedName>
</protein>
<evidence type="ECO:0000313" key="1">
    <source>
        <dbReference type="EMBL" id="KAI0065098.1"/>
    </source>
</evidence>
<dbReference type="Proteomes" id="UP000814140">
    <property type="component" value="Unassembled WGS sequence"/>
</dbReference>
<sequence>MPRKQRFDRSRTCVKCKVNLGNLVIRHAVYCKECFTPLIASRFRHAFEPHINLVPAGPRRGLLKPSGDLLIGFSGGLGSTVLLDLVHRTYIGRTFRKEVRGGKEHPRNDRVWTNIRVCYVDISDAFPEMENRTYSVQKAVETYEDFEFVLVRLQDAFDLRWWEKVSGNSSTLSSSLGIDLSSEDLLLSSTSPPDSTPVSAMRTYLTSLPTLTAIHSTISTLIRLLLLYTARSTRSSHVVLGTSLTSLSISLISSISQGGGFVVPQTVQEEWVPAHIEGHPESRAGKGVVRLLRPLREVGMKECTAWAWWNQLPIPGKQRIPVPRHTIGDLTKDFIVGLEKDYPSTVSTIAKTVGKLAPKGEAGRTCAMCELPAQSVVQEWKSRISIRSFTGLDPSGTDASNSLAPFLCYSCHTTLTSRSSRGTGLPKAGGIPALVAPPVWSQARLAQKDHADAQLGTNSLDGLQDRGPEIWETKSLKPDEMKAVVDEFIL</sequence>
<accession>A0ACB8T8I4</accession>
<reference evidence="1" key="1">
    <citation type="submission" date="2021-03" db="EMBL/GenBank/DDBJ databases">
        <authorList>
            <consortium name="DOE Joint Genome Institute"/>
            <person name="Ahrendt S."/>
            <person name="Looney B.P."/>
            <person name="Miyauchi S."/>
            <person name="Morin E."/>
            <person name="Drula E."/>
            <person name="Courty P.E."/>
            <person name="Chicoki N."/>
            <person name="Fauchery L."/>
            <person name="Kohler A."/>
            <person name="Kuo A."/>
            <person name="Labutti K."/>
            <person name="Pangilinan J."/>
            <person name="Lipzen A."/>
            <person name="Riley R."/>
            <person name="Andreopoulos W."/>
            <person name="He G."/>
            <person name="Johnson J."/>
            <person name="Barry K.W."/>
            <person name="Grigoriev I.V."/>
            <person name="Nagy L."/>
            <person name="Hibbett D."/>
            <person name="Henrissat B."/>
            <person name="Matheny P.B."/>
            <person name="Labbe J."/>
            <person name="Martin F."/>
        </authorList>
    </citation>
    <scope>NUCLEOTIDE SEQUENCE</scope>
    <source>
        <strain evidence="1">HHB10654</strain>
    </source>
</reference>
<proteinExistence type="predicted"/>
<keyword evidence="2" id="KW-1185">Reference proteome</keyword>
<name>A0ACB8T8I4_9AGAM</name>
<organism evidence="1 2">
    <name type="scientific">Artomyces pyxidatus</name>
    <dbReference type="NCBI Taxonomy" id="48021"/>
    <lineage>
        <taxon>Eukaryota</taxon>
        <taxon>Fungi</taxon>
        <taxon>Dikarya</taxon>
        <taxon>Basidiomycota</taxon>
        <taxon>Agaricomycotina</taxon>
        <taxon>Agaricomycetes</taxon>
        <taxon>Russulales</taxon>
        <taxon>Auriscalpiaceae</taxon>
        <taxon>Artomyces</taxon>
    </lineage>
</organism>